<dbReference type="Proteomes" id="UP000031668">
    <property type="component" value="Unassembled WGS sequence"/>
</dbReference>
<protein>
    <submittedName>
        <fullName evidence="1">Uncharacterized protein</fullName>
    </submittedName>
</protein>
<evidence type="ECO:0000313" key="1">
    <source>
        <dbReference type="EMBL" id="KII72031.1"/>
    </source>
</evidence>
<comment type="caution">
    <text evidence="1">The sequence shown here is derived from an EMBL/GenBank/DDBJ whole genome shotgun (WGS) entry which is preliminary data.</text>
</comment>
<reference evidence="1 2" key="1">
    <citation type="journal article" date="2014" name="Genome Biol. Evol.">
        <title>The genome of the myxosporean Thelohanellus kitauei shows adaptations to nutrient acquisition within its fish host.</title>
        <authorList>
            <person name="Yang Y."/>
            <person name="Xiong J."/>
            <person name="Zhou Z."/>
            <person name="Huo F."/>
            <person name="Miao W."/>
            <person name="Ran C."/>
            <person name="Liu Y."/>
            <person name="Zhang J."/>
            <person name="Feng J."/>
            <person name="Wang M."/>
            <person name="Wang M."/>
            <person name="Wang L."/>
            <person name="Yao B."/>
        </authorList>
    </citation>
    <scope>NUCLEOTIDE SEQUENCE [LARGE SCALE GENOMIC DNA]</scope>
    <source>
        <strain evidence="1">Wuqing</strain>
    </source>
</reference>
<proteinExistence type="predicted"/>
<evidence type="ECO:0000313" key="2">
    <source>
        <dbReference type="Proteomes" id="UP000031668"/>
    </source>
</evidence>
<organism evidence="1 2">
    <name type="scientific">Thelohanellus kitauei</name>
    <name type="common">Myxosporean</name>
    <dbReference type="NCBI Taxonomy" id="669202"/>
    <lineage>
        <taxon>Eukaryota</taxon>
        <taxon>Metazoa</taxon>
        <taxon>Cnidaria</taxon>
        <taxon>Myxozoa</taxon>
        <taxon>Myxosporea</taxon>
        <taxon>Bivalvulida</taxon>
        <taxon>Platysporina</taxon>
        <taxon>Myxobolidae</taxon>
        <taxon>Thelohanellus</taxon>
    </lineage>
</organism>
<name>A0A0C2MXF7_THEKT</name>
<dbReference type="AlphaFoldDB" id="A0A0C2MXF7"/>
<keyword evidence="2" id="KW-1185">Reference proteome</keyword>
<accession>A0A0C2MXF7</accession>
<sequence>MAKLDRTEYDKYAKKVKQRQRLTRIEIMAREIINRFLQHQARELQGNWLCDVDGSQADSRTHSNGQNSGCNALEARHVASRIQPAQSSPDILVEVADIVVNHKLDLVQLRRIRWNKNDSMVLRFENFADFD</sequence>
<dbReference type="EMBL" id="JWZT01001450">
    <property type="protein sequence ID" value="KII72031.1"/>
    <property type="molecule type" value="Genomic_DNA"/>
</dbReference>
<gene>
    <name evidence="1" type="ORF">RF11_15757</name>
</gene>